<feature type="compositionally biased region" description="Basic and acidic residues" evidence="1">
    <location>
        <begin position="184"/>
        <end position="196"/>
    </location>
</feature>
<dbReference type="EMBL" id="CAXLJM020000036">
    <property type="protein sequence ID" value="CAL8104751.1"/>
    <property type="molecule type" value="Genomic_DNA"/>
</dbReference>
<comment type="caution">
    <text evidence="2">The sequence shown here is derived from an EMBL/GenBank/DDBJ whole genome shotgun (WGS) entry which is preliminary data.</text>
</comment>
<protein>
    <submittedName>
        <fullName evidence="2">Uncharacterized protein</fullName>
    </submittedName>
</protein>
<name>A0ABP1QJ26_9HEXA</name>
<keyword evidence="3" id="KW-1185">Reference proteome</keyword>
<gene>
    <name evidence="2" type="ORF">ODALV1_LOCUS11848</name>
</gene>
<reference evidence="2 3" key="1">
    <citation type="submission" date="2024-08" db="EMBL/GenBank/DDBJ databases">
        <authorList>
            <person name="Cucini C."/>
            <person name="Frati F."/>
        </authorList>
    </citation>
    <scope>NUCLEOTIDE SEQUENCE [LARGE SCALE GENOMIC DNA]</scope>
</reference>
<proteinExistence type="predicted"/>
<accession>A0ABP1QJ26</accession>
<dbReference type="Proteomes" id="UP001642540">
    <property type="component" value="Unassembled WGS sequence"/>
</dbReference>
<feature type="compositionally biased region" description="Basic and acidic residues" evidence="1">
    <location>
        <begin position="207"/>
        <end position="218"/>
    </location>
</feature>
<evidence type="ECO:0000256" key="1">
    <source>
        <dbReference type="SAM" id="MobiDB-lite"/>
    </source>
</evidence>
<feature type="compositionally biased region" description="Polar residues" evidence="1">
    <location>
        <begin position="171"/>
        <end position="181"/>
    </location>
</feature>
<feature type="compositionally biased region" description="Acidic residues" evidence="1">
    <location>
        <begin position="220"/>
        <end position="231"/>
    </location>
</feature>
<feature type="region of interest" description="Disordered" evidence="1">
    <location>
        <begin position="125"/>
        <end position="231"/>
    </location>
</feature>
<evidence type="ECO:0000313" key="2">
    <source>
        <dbReference type="EMBL" id="CAL8104751.1"/>
    </source>
</evidence>
<evidence type="ECO:0000313" key="3">
    <source>
        <dbReference type="Proteomes" id="UP001642540"/>
    </source>
</evidence>
<organism evidence="2 3">
    <name type="scientific">Orchesella dallaii</name>
    <dbReference type="NCBI Taxonomy" id="48710"/>
    <lineage>
        <taxon>Eukaryota</taxon>
        <taxon>Metazoa</taxon>
        <taxon>Ecdysozoa</taxon>
        <taxon>Arthropoda</taxon>
        <taxon>Hexapoda</taxon>
        <taxon>Collembola</taxon>
        <taxon>Entomobryomorpha</taxon>
        <taxon>Entomobryoidea</taxon>
        <taxon>Orchesellidae</taxon>
        <taxon>Orchesellinae</taxon>
        <taxon>Orchesella</taxon>
    </lineage>
</organism>
<feature type="compositionally biased region" description="Basic and acidic residues" evidence="1">
    <location>
        <begin position="141"/>
        <end position="155"/>
    </location>
</feature>
<sequence>MASTPKRALLEMESSLKTNTPIFEGKFDRHCRSCGLKIEKAALRKFAGQKCPHCSAPVEGRKEEVRLWDPCVECDACLMCFMRYCNMCGFENVHYDEKKPSRFEAIMRSRIRSEIRAETKEEQTLMAAAEEAEEMESQKSVGDKKCQNPKGEDKPGASAQKPEAKEGKDVSAQTSQGTSQKPAGKGEKNVKAKTSLETDQQSAGKGKGKEDKTKKTDVDPNNDTDEMETDE</sequence>